<gene>
    <name evidence="1" type="ORF">SO802_000871</name>
</gene>
<dbReference type="EMBL" id="JAZDWU010000001">
    <property type="protein sequence ID" value="KAL0013802.1"/>
    <property type="molecule type" value="Genomic_DNA"/>
</dbReference>
<proteinExistence type="predicted"/>
<name>A0AAW2DVE8_9ROSI</name>
<organism evidence="1 2">
    <name type="scientific">Lithocarpus litseifolius</name>
    <dbReference type="NCBI Taxonomy" id="425828"/>
    <lineage>
        <taxon>Eukaryota</taxon>
        <taxon>Viridiplantae</taxon>
        <taxon>Streptophyta</taxon>
        <taxon>Embryophyta</taxon>
        <taxon>Tracheophyta</taxon>
        <taxon>Spermatophyta</taxon>
        <taxon>Magnoliopsida</taxon>
        <taxon>eudicotyledons</taxon>
        <taxon>Gunneridae</taxon>
        <taxon>Pentapetalae</taxon>
        <taxon>rosids</taxon>
        <taxon>fabids</taxon>
        <taxon>Fagales</taxon>
        <taxon>Fagaceae</taxon>
        <taxon>Lithocarpus</taxon>
    </lineage>
</organism>
<evidence type="ECO:0000313" key="2">
    <source>
        <dbReference type="Proteomes" id="UP001459277"/>
    </source>
</evidence>
<keyword evidence="2" id="KW-1185">Reference proteome</keyword>
<dbReference type="AlphaFoldDB" id="A0AAW2DVE8"/>
<accession>A0AAW2DVE8</accession>
<dbReference type="PANTHER" id="PTHR33116:SF86">
    <property type="entry name" value="REVERSE TRANSCRIPTASE DOMAIN-CONTAINING PROTEIN"/>
    <property type="match status" value="1"/>
</dbReference>
<protein>
    <recommendedName>
        <fullName evidence="3">Reverse transcriptase domain-containing protein</fullName>
    </recommendedName>
</protein>
<dbReference type="PANTHER" id="PTHR33116">
    <property type="entry name" value="REVERSE TRANSCRIPTASE ZINC-BINDING DOMAIN-CONTAINING PROTEIN-RELATED-RELATED"/>
    <property type="match status" value="1"/>
</dbReference>
<dbReference type="Proteomes" id="UP001459277">
    <property type="component" value="Unassembled WGS sequence"/>
</dbReference>
<sequence length="249" mass="28405">MIMQCVTTVTYSILLNGEPKGFIRPSRGLRQGDPLFPFLFLFCAEGLNALRNKAADNGEIRGLSLCRQGPKITHFFLQAIAFFCRAKKAECQKIQQLLGWYEAASGQLVNKDKTTLFFSRNTPEEVQQEIKILLGVPSIKHYGKYLGLPYFEGRQKKACLNQIKERIWAKMQGWKEKLLSQAGKEVRIKAENRSGDFTIRRTRCCIKFLSRSISLREAFWTLTSILGVPLHGKVSYKLGRSLIKEHDGE</sequence>
<reference evidence="1 2" key="1">
    <citation type="submission" date="2024-01" db="EMBL/GenBank/DDBJ databases">
        <title>A telomere-to-telomere, gap-free genome of sweet tea (Lithocarpus litseifolius).</title>
        <authorList>
            <person name="Zhou J."/>
        </authorList>
    </citation>
    <scope>NUCLEOTIDE SEQUENCE [LARGE SCALE GENOMIC DNA]</scope>
    <source>
        <strain evidence="1">Zhou-2022a</strain>
        <tissue evidence="1">Leaf</tissue>
    </source>
</reference>
<evidence type="ECO:0000313" key="1">
    <source>
        <dbReference type="EMBL" id="KAL0013802.1"/>
    </source>
</evidence>
<evidence type="ECO:0008006" key="3">
    <source>
        <dbReference type="Google" id="ProtNLM"/>
    </source>
</evidence>
<comment type="caution">
    <text evidence="1">The sequence shown here is derived from an EMBL/GenBank/DDBJ whole genome shotgun (WGS) entry which is preliminary data.</text>
</comment>